<protein>
    <submittedName>
        <fullName evidence="1">Uncharacterized protein</fullName>
    </submittedName>
</protein>
<name>A0A0D0QI89_9RHOB</name>
<reference evidence="1 2" key="1">
    <citation type="submission" date="2013-01" db="EMBL/GenBank/DDBJ databases">
        <authorList>
            <person name="Fiebig A."/>
            <person name="Goeker M."/>
            <person name="Klenk H.-P.P."/>
        </authorList>
    </citation>
    <scope>NUCLEOTIDE SEQUENCE [LARGE SCALE GENOMIC DNA]</scope>
    <source>
        <strain evidence="1 2">DSM 24838</strain>
    </source>
</reference>
<comment type="caution">
    <text evidence="1">The sequence shown here is derived from an EMBL/GenBank/DDBJ whole genome shotgun (WGS) entry which is preliminary data.</text>
</comment>
<keyword evidence="2" id="KW-1185">Reference proteome</keyword>
<sequence>MRTLSALFLAVAGGLSLAVFLTSASFADVVSACALALP</sequence>
<evidence type="ECO:0000313" key="1">
    <source>
        <dbReference type="EMBL" id="KIQ70733.1"/>
    </source>
</evidence>
<evidence type="ECO:0000313" key="2">
    <source>
        <dbReference type="Proteomes" id="UP000035100"/>
    </source>
</evidence>
<organism evidence="1 2">
    <name type="scientific">Wenxinia marina DSM 24838</name>
    <dbReference type="NCBI Taxonomy" id="1123501"/>
    <lineage>
        <taxon>Bacteria</taxon>
        <taxon>Pseudomonadati</taxon>
        <taxon>Pseudomonadota</taxon>
        <taxon>Alphaproteobacteria</taxon>
        <taxon>Rhodobacterales</taxon>
        <taxon>Roseobacteraceae</taxon>
        <taxon>Wenxinia</taxon>
    </lineage>
</organism>
<dbReference type="AlphaFoldDB" id="A0A0D0QI89"/>
<proteinExistence type="predicted"/>
<accession>A0A0D0QI89</accession>
<gene>
    <name evidence="1" type="ORF">Wenmar_01111</name>
</gene>
<dbReference type="Proteomes" id="UP000035100">
    <property type="component" value="Unassembled WGS sequence"/>
</dbReference>
<dbReference type="EMBL" id="AONG01000005">
    <property type="protein sequence ID" value="KIQ70733.1"/>
    <property type="molecule type" value="Genomic_DNA"/>
</dbReference>